<keyword evidence="3 7" id="KW-0812">Transmembrane</keyword>
<evidence type="ECO:0000256" key="6">
    <source>
        <dbReference type="ARBA" id="ARBA00023136"/>
    </source>
</evidence>
<reference evidence="10 11" key="2">
    <citation type="submission" date="2018-10" db="EMBL/GenBank/DDBJ databases">
        <authorList>
            <consortium name="Pathogen Informatics"/>
        </authorList>
    </citation>
    <scope>NUCLEOTIDE SEQUENCE [LARGE SCALE GENOMIC DNA]</scope>
</reference>
<dbReference type="SMART" id="SM01190">
    <property type="entry name" value="EMP24_GP25L"/>
    <property type="match status" value="1"/>
</dbReference>
<reference evidence="12" key="1">
    <citation type="submission" date="2017-02" db="UniProtKB">
        <authorList>
            <consortium name="WormBaseParasite"/>
        </authorList>
    </citation>
    <scope>IDENTIFICATION</scope>
</reference>
<dbReference type="GO" id="GO:0016020">
    <property type="term" value="C:membrane"/>
    <property type="evidence" value="ECO:0007669"/>
    <property type="project" value="UniProtKB-SubCell"/>
</dbReference>
<dbReference type="WBParaSite" id="EVEC_0000331201-mRNA-1">
    <property type="protein sequence ID" value="EVEC_0000331201-mRNA-1"/>
    <property type="gene ID" value="EVEC_0000331201"/>
</dbReference>
<name>A0A0N4V082_ENTVE</name>
<dbReference type="STRING" id="51028.A0A0N4V082"/>
<dbReference type="PROSITE" id="PS50866">
    <property type="entry name" value="GOLD"/>
    <property type="match status" value="1"/>
</dbReference>
<keyword evidence="4" id="KW-0732">Signal</keyword>
<evidence type="ECO:0000313" key="11">
    <source>
        <dbReference type="Proteomes" id="UP000274131"/>
    </source>
</evidence>
<evidence type="ECO:0000313" key="12">
    <source>
        <dbReference type="WBParaSite" id="EVEC_0000331201-mRNA-1"/>
    </source>
</evidence>
<dbReference type="InterPro" id="IPR009038">
    <property type="entry name" value="GOLD_dom"/>
</dbReference>
<keyword evidence="6 8" id="KW-0472">Membrane</keyword>
<feature type="transmembrane region" description="Helical" evidence="8">
    <location>
        <begin position="210"/>
        <end position="232"/>
    </location>
</feature>
<organism evidence="12">
    <name type="scientific">Enterobius vermicularis</name>
    <name type="common">Human pinworm</name>
    <dbReference type="NCBI Taxonomy" id="51028"/>
    <lineage>
        <taxon>Eukaryota</taxon>
        <taxon>Metazoa</taxon>
        <taxon>Ecdysozoa</taxon>
        <taxon>Nematoda</taxon>
        <taxon>Chromadorea</taxon>
        <taxon>Rhabditida</taxon>
        <taxon>Spirurina</taxon>
        <taxon>Oxyuridomorpha</taxon>
        <taxon>Oxyuroidea</taxon>
        <taxon>Oxyuridae</taxon>
        <taxon>Enterobius</taxon>
    </lineage>
</organism>
<dbReference type="OrthoDB" id="759142at2759"/>
<sequence>MIKLVFCTVNLFFLGMVVLKVLAVFCLVNYVSAIRFYIPPNGKKCLKEELHKDVVVTGEYELSEAPGMTCSILVTDTRHHTLHSRERFVETKGKFAFRADEYDIFEICITSHTPGGQPHGANREFMLHMKHGVEAKNYEDLAKADQLKPLEVELRRLEDLSDSIVQDFAYMREREKEMRNTNGGLKFVNSNGFEIELEHNLFSESTNSRVLYLSIFSMLCLLGLATWQVLYLRRYFKAKKLIE</sequence>
<dbReference type="Pfam" id="PF01105">
    <property type="entry name" value="EMP24_GP25L"/>
    <property type="match status" value="2"/>
</dbReference>
<dbReference type="PANTHER" id="PTHR22811">
    <property type="entry name" value="TRANSMEMBRANE EMP24 DOMAIN-CONTAINING PROTEIN"/>
    <property type="match status" value="1"/>
</dbReference>
<accession>A0A0N4V082</accession>
<evidence type="ECO:0000256" key="8">
    <source>
        <dbReference type="SAM" id="Phobius"/>
    </source>
</evidence>
<evidence type="ECO:0000313" key="10">
    <source>
        <dbReference type="EMBL" id="VDD87877.1"/>
    </source>
</evidence>
<comment type="subcellular location">
    <subcellularLocation>
        <location evidence="1 7">Membrane</location>
        <topology evidence="1 7">Single-pass type I membrane protein</topology>
    </subcellularLocation>
</comment>
<evidence type="ECO:0000256" key="7">
    <source>
        <dbReference type="RuleBase" id="RU003827"/>
    </source>
</evidence>
<protein>
    <submittedName>
        <fullName evidence="12">GOLD domain-containing protein</fullName>
    </submittedName>
</protein>
<evidence type="ECO:0000256" key="2">
    <source>
        <dbReference type="ARBA" id="ARBA00007104"/>
    </source>
</evidence>
<evidence type="ECO:0000256" key="4">
    <source>
        <dbReference type="ARBA" id="ARBA00022729"/>
    </source>
</evidence>
<comment type="similarity">
    <text evidence="2 7">Belongs to the EMP24/GP25L family.</text>
</comment>
<feature type="domain" description="GOLD" evidence="9">
    <location>
        <begin position="43"/>
        <end position="156"/>
    </location>
</feature>
<dbReference type="Proteomes" id="UP000274131">
    <property type="component" value="Unassembled WGS sequence"/>
</dbReference>
<keyword evidence="5 8" id="KW-1133">Transmembrane helix</keyword>
<proteinExistence type="inferred from homology"/>
<evidence type="ECO:0000256" key="5">
    <source>
        <dbReference type="ARBA" id="ARBA00022989"/>
    </source>
</evidence>
<evidence type="ECO:0000259" key="9">
    <source>
        <dbReference type="PROSITE" id="PS50866"/>
    </source>
</evidence>
<gene>
    <name evidence="10" type="ORF">EVEC_LOCUS3020</name>
</gene>
<evidence type="ECO:0000256" key="1">
    <source>
        <dbReference type="ARBA" id="ARBA00004479"/>
    </source>
</evidence>
<keyword evidence="11" id="KW-1185">Reference proteome</keyword>
<evidence type="ECO:0000256" key="3">
    <source>
        <dbReference type="ARBA" id="ARBA00022692"/>
    </source>
</evidence>
<dbReference type="InterPro" id="IPR015720">
    <property type="entry name" value="Emp24-like"/>
</dbReference>
<dbReference type="AlphaFoldDB" id="A0A0N4V082"/>
<dbReference type="EMBL" id="UXUI01007491">
    <property type="protein sequence ID" value="VDD87877.1"/>
    <property type="molecule type" value="Genomic_DNA"/>
</dbReference>